<proteinExistence type="inferred from homology"/>
<dbReference type="GO" id="GO:0016887">
    <property type="term" value="F:ATP hydrolysis activity"/>
    <property type="evidence" value="ECO:0007669"/>
    <property type="project" value="InterPro"/>
</dbReference>
<sequence length="401" mass="46135">MNNKMKEVFIKRKNTSQILINPKYLSESYVPSKLLFREREVEEIARHAADFLFSSVVKNLVIHGPPGVGKTVAVRMLEKTYNETAIEHNIDSRAIYVSAKDLTYRRILYELACKLDIEVNLGMAIADIYEMIVKHMNETDSRYLLIVDEIDKLRKRPGEEPVDNLVYSLSRINERAERIAVTIYLVTNNARIVERLSAPSFSSLAPIFLYFRDYNVNELYEILKDRVEKAFAPGTVDDAALRLLAALIKRESKDLRWGFLVLREAPAEAENAKITEGTIWRAIEVVERNVLKQVISGLDVNGLLLLYALAVLTEKGYHHIDSSTLYVKYKEICDAIDWQPKTMKHVINYIGAKLESEGLVTRRPVSKGRYGRTQIFHLEEEAFTVKNIVREVLTERFNIRP</sequence>
<dbReference type="PANTHER" id="PTHR10763:SF26">
    <property type="entry name" value="CELL DIVISION CONTROL PROTEIN 6 HOMOLOG"/>
    <property type="match status" value="1"/>
</dbReference>
<evidence type="ECO:0000313" key="8">
    <source>
        <dbReference type="EMBL" id="HHI00066.1"/>
    </source>
</evidence>
<dbReference type="GO" id="GO:0005524">
    <property type="term" value="F:ATP binding"/>
    <property type="evidence" value="ECO:0007669"/>
    <property type="project" value="UniProtKB-UniRule"/>
</dbReference>
<dbReference type="InterPro" id="IPR036388">
    <property type="entry name" value="WH-like_DNA-bd_sf"/>
</dbReference>
<evidence type="ECO:0000259" key="6">
    <source>
        <dbReference type="SMART" id="SM00382"/>
    </source>
</evidence>
<dbReference type="Gene3D" id="1.10.8.60">
    <property type="match status" value="1"/>
</dbReference>
<feature type="domain" description="AAA+ ATPase" evidence="6">
    <location>
        <begin position="56"/>
        <end position="211"/>
    </location>
</feature>
<evidence type="ECO:0000256" key="1">
    <source>
        <dbReference type="ARBA" id="ARBA00006184"/>
    </source>
</evidence>
<dbReference type="InterPro" id="IPR027417">
    <property type="entry name" value="P-loop_NTPase"/>
</dbReference>
<dbReference type="SMART" id="SM00382">
    <property type="entry name" value="AAA"/>
    <property type="match status" value="1"/>
</dbReference>
<dbReference type="PANTHER" id="PTHR10763">
    <property type="entry name" value="CELL DIVISION CONTROL PROTEIN 6-RELATED"/>
    <property type="match status" value="1"/>
</dbReference>
<dbReference type="AlphaFoldDB" id="A0A7C5NST7"/>
<keyword evidence="3 5" id="KW-0547">Nucleotide-binding</keyword>
<evidence type="ECO:0000256" key="5">
    <source>
        <dbReference type="HAMAP-Rule" id="MF_01407"/>
    </source>
</evidence>
<dbReference type="HAMAP" id="MF_01407">
    <property type="entry name" value="ORC1_type_DNA_replic_protein"/>
    <property type="match status" value="1"/>
</dbReference>
<dbReference type="Pfam" id="PF22703">
    <property type="entry name" value="Cdc6_lid"/>
    <property type="match status" value="1"/>
</dbReference>
<dbReference type="InterPro" id="IPR050311">
    <property type="entry name" value="ORC1/CDC6"/>
</dbReference>
<dbReference type="Pfam" id="PF09079">
    <property type="entry name" value="WHD_Cdc6"/>
    <property type="match status" value="1"/>
</dbReference>
<accession>A0A7C5NST7</accession>
<evidence type="ECO:0000256" key="4">
    <source>
        <dbReference type="ARBA" id="ARBA00022840"/>
    </source>
</evidence>
<dbReference type="SUPFAM" id="SSF52540">
    <property type="entry name" value="P-loop containing nucleoside triphosphate hydrolases"/>
    <property type="match status" value="1"/>
</dbReference>
<feature type="domain" description="Cdc6 C-terminal" evidence="7">
    <location>
        <begin position="306"/>
        <end position="389"/>
    </location>
</feature>
<protein>
    <recommendedName>
        <fullName evidence="5">ORC1-type DNA replication protein</fullName>
    </recommendedName>
</protein>
<keyword evidence="4 5" id="KW-0067">ATP-binding</keyword>
<feature type="binding site" evidence="5">
    <location>
        <position position="226"/>
    </location>
    <ligand>
        <name>ATP</name>
        <dbReference type="ChEBI" id="CHEBI:30616"/>
    </ligand>
</feature>
<dbReference type="Gene3D" id="1.10.10.10">
    <property type="entry name" value="Winged helix-like DNA-binding domain superfamily/Winged helix DNA-binding domain"/>
    <property type="match status" value="1"/>
</dbReference>
<dbReference type="NCBIfam" id="TIGR02928">
    <property type="entry name" value="orc1/cdc6 family replication initiation protein"/>
    <property type="match status" value="1"/>
</dbReference>
<keyword evidence="2 5" id="KW-0235">DNA replication</keyword>
<dbReference type="SUPFAM" id="SSF46785">
    <property type="entry name" value="Winged helix' DNA-binding domain"/>
    <property type="match status" value="1"/>
</dbReference>
<evidence type="ECO:0000259" key="7">
    <source>
        <dbReference type="SMART" id="SM01074"/>
    </source>
</evidence>
<feature type="binding site" evidence="5">
    <location>
        <begin position="68"/>
        <end position="72"/>
    </location>
    <ligand>
        <name>ATP</name>
        <dbReference type="ChEBI" id="CHEBI:30616"/>
    </ligand>
</feature>
<dbReference type="GO" id="GO:0006260">
    <property type="term" value="P:DNA replication"/>
    <property type="evidence" value="ECO:0007669"/>
    <property type="project" value="UniProtKB-UniRule"/>
</dbReference>
<gene>
    <name evidence="8" type="ORF">ENL40_01090</name>
</gene>
<name>A0A7C5NST7_THELI</name>
<dbReference type="InterPro" id="IPR015163">
    <property type="entry name" value="Cdc6_C"/>
</dbReference>
<dbReference type="SMART" id="SM01074">
    <property type="entry name" value="Cdc6_C"/>
    <property type="match status" value="1"/>
</dbReference>
<comment type="caution">
    <text evidence="8">The sequence shown here is derived from an EMBL/GenBank/DDBJ whole genome shotgun (WGS) entry which is preliminary data.</text>
</comment>
<dbReference type="InterPro" id="IPR003593">
    <property type="entry name" value="AAA+_ATPase"/>
</dbReference>
<dbReference type="Gene3D" id="3.40.50.300">
    <property type="entry name" value="P-loop containing nucleotide triphosphate hydrolases"/>
    <property type="match status" value="1"/>
</dbReference>
<dbReference type="Pfam" id="PF13401">
    <property type="entry name" value="AAA_22"/>
    <property type="match status" value="1"/>
</dbReference>
<organism evidence="8">
    <name type="scientific">Thermococcus litoralis</name>
    <dbReference type="NCBI Taxonomy" id="2265"/>
    <lineage>
        <taxon>Archaea</taxon>
        <taxon>Methanobacteriati</taxon>
        <taxon>Methanobacteriota</taxon>
        <taxon>Thermococci</taxon>
        <taxon>Thermococcales</taxon>
        <taxon>Thermococcaceae</taxon>
        <taxon>Thermococcus</taxon>
    </lineage>
</organism>
<evidence type="ECO:0000256" key="2">
    <source>
        <dbReference type="ARBA" id="ARBA00022705"/>
    </source>
</evidence>
<dbReference type="EMBL" id="DRTU01000050">
    <property type="protein sequence ID" value="HHI00066.1"/>
    <property type="molecule type" value="Genomic_DNA"/>
</dbReference>
<dbReference type="InterPro" id="IPR055237">
    <property type="entry name" value="Cdc6_lid"/>
</dbReference>
<feature type="binding site" evidence="5">
    <location>
        <position position="214"/>
    </location>
    <ligand>
        <name>ATP</name>
        <dbReference type="ChEBI" id="CHEBI:30616"/>
    </ligand>
</feature>
<dbReference type="InterPro" id="IPR036390">
    <property type="entry name" value="WH_DNA-bd_sf"/>
</dbReference>
<comment type="function">
    <text evidence="5">Involved in regulation of DNA replication.</text>
</comment>
<dbReference type="Proteomes" id="UP000886217">
    <property type="component" value="Unassembled WGS sequence"/>
</dbReference>
<reference evidence="8" key="1">
    <citation type="journal article" date="2020" name="mSystems">
        <title>Genome- and Community-Level Interaction Insights into Carbon Utilization and Element Cycling Functions of Hydrothermarchaeota in Hydrothermal Sediment.</title>
        <authorList>
            <person name="Zhou Z."/>
            <person name="Liu Y."/>
            <person name="Xu W."/>
            <person name="Pan J."/>
            <person name="Luo Z.H."/>
            <person name="Li M."/>
        </authorList>
    </citation>
    <scope>NUCLEOTIDE SEQUENCE [LARGE SCALE GENOMIC DNA]</scope>
    <source>
        <strain evidence="8">HyVt-93</strain>
    </source>
</reference>
<dbReference type="InterPro" id="IPR014277">
    <property type="entry name" value="Orc1/Cdc6_arc"/>
</dbReference>
<comment type="similarity">
    <text evidence="1 5">Belongs to the CDC6/cdc18 family.</text>
</comment>
<evidence type="ECO:0000256" key="3">
    <source>
        <dbReference type="ARBA" id="ARBA00022741"/>
    </source>
</evidence>
<dbReference type="InterPro" id="IPR049945">
    <property type="entry name" value="AAA_22"/>
</dbReference>